<proteinExistence type="predicted"/>
<name>A0ACC2WW97_9TREE</name>
<accession>A0ACC2WW97</accession>
<dbReference type="Proteomes" id="UP001230649">
    <property type="component" value="Unassembled WGS sequence"/>
</dbReference>
<gene>
    <name evidence="1" type="ORF">QFC20_000920</name>
</gene>
<sequence length="1145" mass="124095">MRDSNYSYPLQNKVCVGISPSLYDRRALDTSAMLPLLNSLTHLTYLTSTSPRIRDILVNDGGLERLLEIMQESALPRDHCLEPNFDWFGLRGTPTASILTQAQQVALKHSLAFQCVVNVGVRGSETIRTRLVQSGALNVVAQIMEVWLQQKGVWIYPGPLGSQASVERAIAAGVLPPVQDGSVDWRAGYSRYTSRRSRDTERERSGRDGPPPAAESSRTDERQDQDNREMSVDQPSGSSNPLRGPRRPPTGRERHDRVSAWVEERAGGRPEDDSLPQPGTGTTAEPYPIAAWWNTIRRGIELNLGREDIPTQEDINLFGITPATVPAWTRLFASVRSSGDNRRRLIRRLLRGDSSAQSIMEVMFLLGIDRWATKERLKRAVRVSPQGEVMIVTTHQDLGPTTAARRPTSATAAETIASTAVPQTDTTPTVHQRFMRSSIQRMEQVAADNARPAMPTPRASENSVPSVSSVATTSAAPTPIPISGEASARSRQHARRGDNPASEEFGDSSGAPSVASSASDHPDISQSDTIRAISQSRLAPRPDSAASSLTSRSPSRLGQRNAHLLDAGNDANSSGPSNNPSPISTPTNGLMARGSNATIMAVPRDLSNGRGNGRERSGTITATGFQVDGVSSDTLATRLARATGDDTHESMDIDEEDRPASRATTDAEGNGEAGEGEDVVIDETIDIVGINGEENGDPLMGVLTEVEPNPDAQAELDIAMGAPRGAPGAAATTVAGEMTPRVPVAGLPMTGTAVMASPEPTDALEVEDNEDAGTETQRQPVRQTQLPVTAVVIAAGAPRSFSDLGHLVASMDRNADPHVYTDDTILLSLQLFAYLSKYPHVRSAFHHPTRPLHYGVEISPEANLPERPNFAKTANMFSLVERFTFRAAPPDPDMPKIPADIQYWAGVIMRNACRKDDSRAGIRQCANMSCGKWEAYPRQFAKCRRCRKAKYCSKDCQSRAWQEGHRFWCNAREHENVDLGLAGTVIIPPGDRSSEFVQAQHARQRQSRFTLAMNTRQNVPIEDDEPTVVRSNPAQTDAGRANRRGAISNGFPDRPDARRDTASAPGDRTATGQRNTIDLTESPAGRSRTNEPVVRMDVDREQTLEPMDVEGLGMGLGGLTRNGAVEGEGAAAFWNIPGAAVFRNM</sequence>
<comment type="caution">
    <text evidence="1">The sequence shown here is derived from an EMBL/GenBank/DDBJ whole genome shotgun (WGS) entry which is preliminary data.</text>
</comment>
<dbReference type="EMBL" id="JASBWS010000005">
    <property type="protein sequence ID" value="KAJ9115595.1"/>
    <property type="molecule type" value="Genomic_DNA"/>
</dbReference>
<evidence type="ECO:0000313" key="1">
    <source>
        <dbReference type="EMBL" id="KAJ9115595.1"/>
    </source>
</evidence>
<evidence type="ECO:0000313" key="2">
    <source>
        <dbReference type="Proteomes" id="UP001230649"/>
    </source>
</evidence>
<protein>
    <submittedName>
        <fullName evidence="1">Uncharacterized protein</fullName>
    </submittedName>
</protein>
<reference evidence="1" key="1">
    <citation type="submission" date="2023-04" db="EMBL/GenBank/DDBJ databases">
        <title>Draft Genome sequencing of Naganishia species isolated from polar environments using Oxford Nanopore Technology.</title>
        <authorList>
            <person name="Leo P."/>
            <person name="Venkateswaran K."/>
        </authorList>
    </citation>
    <scope>NUCLEOTIDE SEQUENCE</scope>
    <source>
        <strain evidence="1">MNA-CCFEE 5262</strain>
    </source>
</reference>
<keyword evidence="2" id="KW-1185">Reference proteome</keyword>
<organism evidence="1 2">
    <name type="scientific">Naganishia adeliensis</name>
    <dbReference type="NCBI Taxonomy" id="92952"/>
    <lineage>
        <taxon>Eukaryota</taxon>
        <taxon>Fungi</taxon>
        <taxon>Dikarya</taxon>
        <taxon>Basidiomycota</taxon>
        <taxon>Agaricomycotina</taxon>
        <taxon>Tremellomycetes</taxon>
        <taxon>Filobasidiales</taxon>
        <taxon>Filobasidiaceae</taxon>
        <taxon>Naganishia</taxon>
    </lineage>
</organism>